<dbReference type="EMBL" id="BMCT01000009">
    <property type="protein sequence ID" value="GGF82127.1"/>
    <property type="molecule type" value="Genomic_DNA"/>
</dbReference>
<sequence length="96" mass="10760">MPDIKALTVRLHGADGPLLRVKGRVAWTLDNLIRAGERGCTPIDHPAPRWSDYVFKLRKAGVTVETVDEKHGGAYKGEHGRYVLRSTVEVIEEVRQ</sequence>
<comment type="caution">
    <text evidence="2">The sequence shown here is derived from an EMBL/GenBank/DDBJ whole genome shotgun (WGS) entry which is preliminary data.</text>
</comment>
<reference evidence="2" key="1">
    <citation type="journal article" date="2014" name="Int. J. Syst. Evol. Microbiol.">
        <title>Complete genome sequence of Corynebacterium casei LMG S-19264T (=DSM 44701T), isolated from a smear-ripened cheese.</title>
        <authorList>
            <consortium name="US DOE Joint Genome Institute (JGI-PGF)"/>
            <person name="Walter F."/>
            <person name="Albersmeier A."/>
            <person name="Kalinowski J."/>
            <person name="Ruckert C."/>
        </authorList>
    </citation>
    <scope>NUCLEOTIDE SEQUENCE</scope>
    <source>
        <strain evidence="2">CCM 7897</strain>
    </source>
</reference>
<gene>
    <name evidence="2" type="ORF">GCM10007301_47800</name>
</gene>
<keyword evidence="3" id="KW-1185">Reference proteome</keyword>
<dbReference type="InterPro" id="IPR054382">
    <property type="entry name" value="wHTH_alphaproteobact"/>
</dbReference>
<evidence type="ECO:0000313" key="3">
    <source>
        <dbReference type="Proteomes" id="UP000606044"/>
    </source>
</evidence>
<organism evidence="2 3">
    <name type="scientific">Azorhizobium oxalatiphilum</name>
    <dbReference type="NCBI Taxonomy" id="980631"/>
    <lineage>
        <taxon>Bacteria</taxon>
        <taxon>Pseudomonadati</taxon>
        <taxon>Pseudomonadota</taxon>
        <taxon>Alphaproteobacteria</taxon>
        <taxon>Hyphomicrobiales</taxon>
        <taxon>Xanthobacteraceae</taxon>
        <taxon>Azorhizobium</taxon>
    </lineage>
</organism>
<accession>A0A917CE35</accession>
<evidence type="ECO:0000259" key="1">
    <source>
        <dbReference type="Pfam" id="PF22324"/>
    </source>
</evidence>
<feature type="domain" description="Winged helix" evidence="1">
    <location>
        <begin position="20"/>
        <end position="93"/>
    </location>
</feature>
<reference evidence="2" key="2">
    <citation type="submission" date="2020-09" db="EMBL/GenBank/DDBJ databases">
        <authorList>
            <person name="Sun Q."/>
            <person name="Sedlacek I."/>
        </authorList>
    </citation>
    <scope>NUCLEOTIDE SEQUENCE</scope>
    <source>
        <strain evidence="2">CCM 7897</strain>
    </source>
</reference>
<dbReference type="RefSeq" id="WP_188583384.1">
    <property type="nucleotide sequence ID" value="NZ_BMCT01000009.1"/>
</dbReference>
<evidence type="ECO:0000313" key="2">
    <source>
        <dbReference type="EMBL" id="GGF82127.1"/>
    </source>
</evidence>
<protein>
    <recommendedName>
        <fullName evidence="1">Winged helix domain-containing protein</fullName>
    </recommendedName>
</protein>
<dbReference type="AlphaFoldDB" id="A0A917CE35"/>
<name>A0A917CE35_9HYPH</name>
<dbReference type="Proteomes" id="UP000606044">
    <property type="component" value="Unassembled WGS sequence"/>
</dbReference>
<proteinExistence type="predicted"/>
<dbReference type="Pfam" id="PF22324">
    <property type="entry name" value="HTH_91"/>
    <property type="match status" value="1"/>
</dbReference>